<feature type="region of interest" description="Disordered" evidence="1">
    <location>
        <begin position="1"/>
        <end position="58"/>
    </location>
</feature>
<sequence length="147" mass="15015">MASRGSAARRLPGNPVGGMLRELNRRARQSAKAGPRGHEGPEGPPGPPGPPGAAGRPLAAAVAVTGGDGRAEWVFTDPLAAPPVIAALPVDPDPGDERTVTVTLEQTTTERVVVRVWRTRPLLGLGLLPAEPAGAGVRVHLTATPTT</sequence>
<dbReference type="Gene3D" id="1.20.5.320">
    <property type="entry name" value="6-Phosphogluconate Dehydrogenase, domain 3"/>
    <property type="match status" value="1"/>
</dbReference>
<evidence type="ECO:0000313" key="2">
    <source>
        <dbReference type="EMBL" id="MFC4060263.1"/>
    </source>
</evidence>
<name>A0ABV8IB18_9ACTN</name>
<comment type="caution">
    <text evidence="2">The sequence shown here is derived from an EMBL/GenBank/DDBJ whole genome shotgun (WGS) entry which is preliminary data.</text>
</comment>
<protein>
    <recommendedName>
        <fullName evidence="4">Collagen triple helix repeat-containing protein</fullName>
    </recommendedName>
</protein>
<dbReference type="Proteomes" id="UP001595850">
    <property type="component" value="Unassembled WGS sequence"/>
</dbReference>
<evidence type="ECO:0000256" key="1">
    <source>
        <dbReference type="SAM" id="MobiDB-lite"/>
    </source>
</evidence>
<dbReference type="RefSeq" id="WP_377289347.1">
    <property type="nucleotide sequence ID" value="NZ_JBHSBM010000018.1"/>
</dbReference>
<proteinExistence type="predicted"/>
<dbReference type="EMBL" id="JBHSBM010000018">
    <property type="protein sequence ID" value="MFC4060263.1"/>
    <property type="molecule type" value="Genomic_DNA"/>
</dbReference>
<evidence type="ECO:0000313" key="3">
    <source>
        <dbReference type="Proteomes" id="UP001595850"/>
    </source>
</evidence>
<keyword evidence="3" id="KW-1185">Reference proteome</keyword>
<reference evidence="3" key="1">
    <citation type="journal article" date="2019" name="Int. J. Syst. Evol. Microbiol.">
        <title>The Global Catalogue of Microorganisms (GCM) 10K type strain sequencing project: providing services to taxonomists for standard genome sequencing and annotation.</title>
        <authorList>
            <consortium name="The Broad Institute Genomics Platform"/>
            <consortium name="The Broad Institute Genome Sequencing Center for Infectious Disease"/>
            <person name="Wu L."/>
            <person name="Ma J."/>
        </authorList>
    </citation>
    <scope>NUCLEOTIDE SEQUENCE [LARGE SCALE GENOMIC DNA]</scope>
    <source>
        <strain evidence="3">TBRC 4489</strain>
    </source>
</reference>
<evidence type="ECO:0008006" key="4">
    <source>
        <dbReference type="Google" id="ProtNLM"/>
    </source>
</evidence>
<organism evidence="2 3">
    <name type="scientific">Planomonospora corallina</name>
    <dbReference type="NCBI Taxonomy" id="1806052"/>
    <lineage>
        <taxon>Bacteria</taxon>
        <taxon>Bacillati</taxon>
        <taxon>Actinomycetota</taxon>
        <taxon>Actinomycetes</taxon>
        <taxon>Streptosporangiales</taxon>
        <taxon>Streptosporangiaceae</taxon>
        <taxon>Planomonospora</taxon>
    </lineage>
</organism>
<gene>
    <name evidence="2" type="ORF">ACFOWE_18315</name>
</gene>
<accession>A0ABV8IB18</accession>
<feature type="compositionally biased region" description="Pro residues" evidence="1">
    <location>
        <begin position="42"/>
        <end position="51"/>
    </location>
</feature>